<evidence type="ECO:0000256" key="5">
    <source>
        <dbReference type="ARBA" id="ARBA00022725"/>
    </source>
</evidence>
<feature type="transmembrane region" description="Helical" evidence="11">
    <location>
        <begin position="313"/>
        <end position="335"/>
    </location>
</feature>
<feature type="transmembrane region" description="Helical" evidence="11">
    <location>
        <begin position="75"/>
        <end position="98"/>
    </location>
</feature>
<dbReference type="PROSITE" id="PS50262">
    <property type="entry name" value="G_PROTEIN_RECEP_F1_2"/>
    <property type="match status" value="1"/>
</dbReference>
<dbReference type="InterPro" id="IPR017452">
    <property type="entry name" value="GPCR_Rhodpsn_7TM"/>
</dbReference>
<keyword evidence="2" id="KW-1003">Cell membrane</keyword>
<dbReference type="SUPFAM" id="SSF81321">
    <property type="entry name" value="Family A G protein-coupled receptor-like"/>
    <property type="match status" value="2"/>
</dbReference>
<dbReference type="InterPro" id="IPR000725">
    <property type="entry name" value="Olfact_rcpt"/>
</dbReference>
<feature type="transmembrane region" description="Helical" evidence="11">
    <location>
        <begin position="445"/>
        <end position="463"/>
    </location>
</feature>
<feature type="transmembrane region" description="Helical" evidence="11">
    <location>
        <begin position="198"/>
        <end position="221"/>
    </location>
</feature>
<evidence type="ECO:0000256" key="7">
    <source>
        <dbReference type="ARBA" id="ARBA00023040"/>
    </source>
</evidence>
<organism evidence="13 14">
    <name type="scientific">Microcaecilia unicolor</name>
    <dbReference type="NCBI Taxonomy" id="1415580"/>
    <lineage>
        <taxon>Eukaryota</taxon>
        <taxon>Metazoa</taxon>
        <taxon>Chordata</taxon>
        <taxon>Craniata</taxon>
        <taxon>Vertebrata</taxon>
        <taxon>Euteleostomi</taxon>
        <taxon>Amphibia</taxon>
        <taxon>Gymnophiona</taxon>
        <taxon>Siphonopidae</taxon>
        <taxon>Microcaecilia</taxon>
    </lineage>
</organism>
<keyword evidence="13" id="KW-1185">Reference proteome</keyword>
<keyword evidence="4 11" id="KW-0812">Transmembrane</keyword>
<dbReference type="InterPro" id="IPR050516">
    <property type="entry name" value="Olfactory_GPCR"/>
</dbReference>
<dbReference type="CDD" id="cd13954">
    <property type="entry name" value="7tmA_OR"/>
    <property type="match status" value="1"/>
</dbReference>
<keyword evidence="8 11" id="KW-0472">Membrane</keyword>
<dbReference type="InParanoid" id="A0A6P7WMU7"/>
<name>A0A6P7WMU7_9AMPH</name>
<reference evidence="14" key="1">
    <citation type="submission" date="2025-08" db="UniProtKB">
        <authorList>
            <consortium name="RefSeq"/>
        </authorList>
    </citation>
    <scope>IDENTIFICATION</scope>
</reference>
<dbReference type="Pfam" id="PF13853">
    <property type="entry name" value="7tm_4"/>
    <property type="match status" value="1"/>
</dbReference>
<feature type="transmembrane region" description="Helical" evidence="11">
    <location>
        <begin position="371"/>
        <end position="394"/>
    </location>
</feature>
<accession>A0A6P7WMU7</accession>
<dbReference type="FunCoup" id="A0A6P7WMU7">
    <property type="interactions" value="400"/>
</dbReference>
<keyword evidence="10" id="KW-0807">Transducer</keyword>
<evidence type="ECO:0000256" key="9">
    <source>
        <dbReference type="ARBA" id="ARBA00023170"/>
    </source>
</evidence>
<feature type="transmembrane region" description="Helical" evidence="11">
    <location>
        <begin position="271"/>
        <end position="293"/>
    </location>
</feature>
<evidence type="ECO:0000256" key="2">
    <source>
        <dbReference type="ARBA" id="ARBA00022475"/>
    </source>
</evidence>
<protein>
    <submittedName>
        <fullName evidence="14">Olfactory receptor 151-like</fullName>
    </submittedName>
</protein>
<keyword evidence="7" id="KW-0297">G-protein coupled receptor</keyword>
<feature type="domain" description="G-protein coupled receptors family 1 profile" evidence="12">
    <location>
        <begin position="214"/>
        <end position="463"/>
    </location>
</feature>
<evidence type="ECO:0000256" key="3">
    <source>
        <dbReference type="ARBA" id="ARBA00022606"/>
    </source>
</evidence>
<dbReference type="GeneID" id="115457127"/>
<keyword evidence="9" id="KW-0675">Receptor</keyword>
<feature type="transmembrane region" description="Helical" evidence="11">
    <location>
        <begin position="233"/>
        <end position="259"/>
    </location>
</feature>
<dbReference type="InterPro" id="IPR000276">
    <property type="entry name" value="GPCR_Rhodpsn"/>
</dbReference>
<keyword evidence="6 11" id="KW-1133">Transmembrane helix</keyword>
<gene>
    <name evidence="14" type="primary">LOC115457127</name>
</gene>
<evidence type="ECO:0000256" key="6">
    <source>
        <dbReference type="ARBA" id="ARBA00022989"/>
    </source>
</evidence>
<dbReference type="GO" id="GO:0004984">
    <property type="term" value="F:olfactory receptor activity"/>
    <property type="evidence" value="ECO:0007669"/>
    <property type="project" value="InterPro"/>
</dbReference>
<comment type="subcellular location">
    <subcellularLocation>
        <location evidence="1">Cell membrane</location>
        <topology evidence="1">Multi-pass membrane protein</topology>
    </subcellularLocation>
</comment>
<evidence type="ECO:0000313" key="13">
    <source>
        <dbReference type="Proteomes" id="UP000515156"/>
    </source>
</evidence>
<sequence length="484" mass="55663">MSFKEAAKTGEQKLILQGKRWNCKEYKCSGTAETDQIRDNGKPSILLKNPMEKVNFTTVTEFIILGFPEFPELQIPLFFLFLLIYLIILMGNLTMITVTCLDSRLHTPMYFFLVMAYDRYVAICQPLCYHVIMNQKLLGSIPRWNCKEYKCSGTAETDQIRDNGKPSILLKNPMEKVNFTTVTEFIILGFPEFPELQIPLFVLFLSIYLIILMGNLTIITITCLDSRLHTPMYFFLINLSFLDIFCTSVTLPMLLYILLENNHHISISGCFIQMYLYLSLNTNEFLILSVMAYDRYVAICQPLCYHLIMNQKVCILLSAGTWILGPLIPAFYFIFLPNLSFCGSNEINHFFCDFSALLKLSCSNTSALQSVVYILGTLLGFPCFISTVTSYVYIISNILRIRSTEGRRKAFSTCSSHLTVVCLFYLTLIFVYMRPRSMQSMSQNKIIFILHNTLIPMFNPVIYSMKNKDVKNALGKMFPILKRP</sequence>
<dbReference type="KEGG" id="muo:115457127"/>
<dbReference type="PRINTS" id="PR00237">
    <property type="entry name" value="GPCRRHODOPSN"/>
</dbReference>
<evidence type="ECO:0000256" key="1">
    <source>
        <dbReference type="ARBA" id="ARBA00004651"/>
    </source>
</evidence>
<feature type="transmembrane region" description="Helical" evidence="11">
    <location>
        <begin position="415"/>
        <end position="433"/>
    </location>
</feature>
<keyword evidence="3" id="KW-0716">Sensory transduction</keyword>
<dbReference type="Proteomes" id="UP000515156">
    <property type="component" value="Chromosome 14"/>
</dbReference>
<evidence type="ECO:0000256" key="10">
    <source>
        <dbReference type="ARBA" id="ARBA00023224"/>
    </source>
</evidence>
<keyword evidence="5" id="KW-0552">Olfaction</keyword>
<evidence type="ECO:0000313" key="14">
    <source>
        <dbReference type="RefSeq" id="XP_030042411.1"/>
    </source>
</evidence>
<dbReference type="GO" id="GO:0005886">
    <property type="term" value="C:plasma membrane"/>
    <property type="evidence" value="ECO:0007669"/>
    <property type="project" value="UniProtKB-SubCell"/>
</dbReference>
<proteinExistence type="predicted"/>
<dbReference type="RefSeq" id="XP_030042411.1">
    <property type="nucleotide sequence ID" value="XM_030186551.1"/>
</dbReference>
<dbReference type="AlphaFoldDB" id="A0A6P7WMU7"/>
<evidence type="ECO:0000259" key="12">
    <source>
        <dbReference type="PROSITE" id="PS50262"/>
    </source>
</evidence>
<dbReference type="Gene3D" id="1.20.1070.10">
    <property type="entry name" value="Rhodopsin 7-helix transmembrane proteins"/>
    <property type="match status" value="2"/>
</dbReference>
<evidence type="ECO:0000256" key="4">
    <source>
        <dbReference type="ARBA" id="ARBA00022692"/>
    </source>
</evidence>
<evidence type="ECO:0000256" key="11">
    <source>
        <dbReference type="SAM" id="Phobius"/>
    </source>
</evidence>
<dbReference type="PANTHER" id="PTHR26452">
    <property type="entry name" value="OLFACTORY RECEPTOR"/>
    <property type="match status" value="1"/>
</dbReference>
<evidence type="ECO:0000256" key="8">
    <source>
        <dbReference type="ARBA" id="ARBA00023136"/>
    </source>
</evidence>
<dbReference type="PRINTS" id="PR00245">
    <property type="entry name" value="OLFACTORYR"/>
</dbReference>
<dbReference type="FunFam" id="1.20.1070.10:FF:000001">
    <property type="entry name" value="Olfactory receptor"/>
    <property type="match status" value="1"/>
</dbReference>
<dbReference type="OrthoDB" id="6144223at2759"/>
<dbReference type="GO" id="GO:0004930">
    <property type="term" value="F:G protein-coupled receptor activity"/>
    <property type="evidence" value="ECO:0007669"/>
    <property type="project" value="UniProtKB-KW"/>
</dbReference>